<dbReference type="OrthoDB" id="6161812at2759"/>
<dbReference type="GO" id="GO:0043531">
    <property type="term" value="F:ADP binding"/>
    <property type="evidence" value="ECO:0007669"/>
    <property type="project" value="InterPro"/>
</dbReference>
<dbReference type="AlphaFoldDB" id="A0A9P4UXF1"/>
<accession>A0A9P4UXF1</accession>
<evidence type="ECO:0000259" key="2">
    <source>
        <dbReference type="Pfam" id="PF25000"/>
    </source>
</evidence>
<evidence type="ECO:0000256" key="1">
    <source>
        <dbReference type="SAM" id="MobiDB-lite"/>
    </source>
</evidence>
<dbReference type="PANTHER" id="PTHR35205">
    <property type="entry name" value="NB-ARC AND TPR DOMAIN PROTEIN"/>
    <property type="match status" value="1"/>
</dbReference>
<proteinExistence type="predicted"/>
<dbReference type="SUPFAM" id="SSF48452">
    <property type="entry name" value="TPR-like"/>
    <property type="match status" value="1"/>
</dbReference>
<dbReference type="Pfam" id="PF25000">
    <property type="entry name" value="DUF7779"/>
    <property type="match status" value="1"/>
</dbReference>
<feature type="region of interest" description="Disordered" evidence="1">
    <location>
        <begin position="273"/>
        <end position="304"/>
    </location>
</feature>
<dbReference type="SUPFAM" id="SSF52540">
    <property type="entry name" value="P-loop containing nucleoside triphosphate hydrolases"/>
    <property type="match status" value="1"/>
</dbReference>
<reference evidence="3" key="1">
    <citation type="journal article" date="2020" name="Stud. Mycol.">
        <title>101 Dothideomycetes genomes: a test case for predicting lifestyles and emergence of pathogens.</title>
        <authorList>
            <person name="Haridas S."/>
            <person name="Albert R."/>
            <person name="Binder M."/>
            <person name="Bloem J."/>
            <person name="Labutti K."/>
            <person name="Salamov A."/>
            <person name="Andreopoulos B."/>
            <person name="Baker S."/>
            <person name="Barry K."/>
            <person name="Bills G."/>
            <person name="Bluhm B."/>
            <person name="Cannon C."/>
            <person name="Castanera R."/>
            <person name="Culley D."/>
            <person name="Daum C."/>
            <person name="Ezra D."/>
            <person name="Gonzalez J."/>
            <person name="Henrissat B."/>
            <person name="Kuo A."/>
            <person name="Liang C."/>
            <person name="Lipzen A."/>
            <person name="Lutzoni F."/>
            <person name="Magnuson J."/>
            <person name="Mondo S."/>
            <person name="Nolan M."/>
            <person name="Ohm R."/>
            <person name="Pangilinan J."/>
            <person name="Park H.-J."/>
            <person name="Ramirez L."/>
            <person name="Alfaro M."/>
            <person name="Sun H."/>
            <person name="Tritt A."/>
            <person name="Yoshinaga Y."/>
            <person name="Zwiers L.-H."/>
            <person name="Turgeon B."/>
            <person name="Goodwin S."/>
            <person name="Spatafora J."/>
            <person name="Crous P."/>
            <person name="Grigoriev I."/>
        </authorList>
    </citation>
    <scope>NUCLEOTIDE SEQUENCE</scope>
    <source>
        <strain evidence="3">CBS 125425</strain>
    </source>
</reference>
<dbReference type="InterPro" id="IPR056681">
    <property type="entry name" value="DUF7779"/>
</dbReference>
<evidence type="ECO:0000313" key="3">
    <source>
        <dbReference type="EMBL" id="KAF2732072.1"/>
    </source>
</evidence>
<evidence type="ECO:0000313" key="4">
    <source>
        <dbReference type="Proteomes" id="UP000799444"/>
    </source>
</evidence>
<feature type="domain" description="DUF7779" evidence="2">
    <location>
        <begin position="640"/>
        <end position="723"/>
    </location>
</feature>
<dbReference type="PANTHER" id="PTHR35205:SF1">
    <property type="entry name" value="ZU5 DOMAIN-CONTAINING PROTEIN"/>
    <property type="match status" value="1"/>
</dbReference>
<gene>
    <name evidence="3" type="ORF">EJ04DRAFT_554283</name>
</gene>
<dbReference type="InterPro" id="IPR011990">
    <property type="entry name" value="TPR-like_helical_dom_sf"/>
</dbReference>
<protein>
    <recommendedName>
        <fullName evidence="2">DUF7779 domain-containing protein</fullName>
    </recommendedName>
</protein>
<comment type="caution">
    <text evidence="3">The sequence shown here is derived from an EMBL/GenBank/DDBJ whole genome shotgun (WGS) entry which is preliminary data.</text>
</comment>
<dbReference type="Gene3D" id="1.25.40.10">
    <property type="entry name" value="Tetratricopeptide repeat domain"/>
    <property type="match status" value="1"/>
</dbReference>
<keyword evidence="4" id="KW-1185">Reference proteome</keyword>
<dbReference type="Gene3D" id="3.40.50.300">
    <property type="entry name" value="P-loop containing nucleotide triphosphate hydrolases"/>
    <property type="match status" value="1"/>
</dbReference>
<dbReference type="EMBL" id="ML996183">
    <property type="protein sequence ID" value="KAF2732072.1"/>
    <property type="molecule type" value="Genomic_DNA"/>
</dbReference>
<sequence>MSMQYFLNEVYRPPDNRTEILLVYIPDISHGKKPSSAVDWRILVAKLSPVPDRTAVHEYRHGINAKEPFSHLLESGASLFPELFDTQLPSILLSQACTPSVYLICDLLGGIIAKEAFARTLERRFRWKASLDTIRGVFLVGVPHIEQGEHRDRVAPLLRVKSVNDHILPQKIFSQIRRSSIGFKEVVSDLNPDFVVVSAYGSLFTKSSISSLFSRVSSSLPEDFVRIGLRGQESTIAVEEDLETIWHAKTPGNFHSYVLQQINKTQEIRARSSKSLPQDIIGGTSQVSSPESLGRVQRAATSSSGKLSQNSSYAILTPPICNSSSSRLSLGFSTRGSLPPCATVTLPFRYPESCLDSSRYFTGREEELTQMATWLLPRTSLNNGDHPLRYFCVSGLGGIGKSALAYQFAARYHDKYDVILIIKADSPHRLSESFRTLAFRLALLSETEQPSDADCREAVKAWLKRPHHMPASTISVKETQLAQEKDMLDWLLLFDNVGQWADLDPYWPYKGRGNVLATTRKPELLSHLGDTDCTNYLELKSLPDADAENLLGHYARQDRNQSLNIAQSTKDLTRRLGGLPLALIQVGSYIKDCKMSITAFCNAHSKESDLHFVYLDHHRAQDYESNLASVWMLQSPSGQSDRSLGLLYVMSLLDHEGVPEELLQPGTRSSNLAEYPQNEPEFIGQYRALISSSLIEKKIEEGGARFKMHEMVQKVTRAKIATNALLCKHVVDHVLGRLTARWPYIDRIYQTGTQGNIKRWGRCHELIPHVAVLSKAYFEFWEAGCLKTPSLDFAELIYEVSLYHIEKSQGEEALRALDLSESILAEARGTADLIEYDLRICRGRIGAAFVMRDKDTYFDYAEKEYDIEIARSGEPSARLANANMHMGIAYNFNSLWKEAERYLNESKRIRESMPGFKKDWLFSPLYQLAHNYYHRGKYAQAAGFLEVAIKDRVEAFQEADNYSVRTGALYYTLGDVRVRQGQEDQSFSLYTKAHAHFERTVGPTNPATLHSKYKMATQHVRLHSHPVARELLDDILLHYRRVPYLRPYICRAALLYARSLRAQNMDATVMLEEAVRNFNDFSKHEKRNASTISEEDAQSLVLYDYI</sequence>
<organism evidence="3 4">
    <name type="scientific">Polyplosphaeria fusca</name>
    <dbReference type="NCBI Taxonomy" id="682080"/>
    <lineage>
        <taxon>Eukaryota</taxon>
        <taxon>Fungi</taxon>
        <taxon>Dikarya</taxon>
        <taxon>Ascomycota</taxon>
        <taxon>Pezizomycotina</taxon>
        <taxon>Dothideomycetes</taxon>
        <taxon>Pleosporomycetidae</taxon>
        <taxon>Pleosporales</taxon>
        <taxon>Tetraplosphaeriaceae</taxon>
        <taxon>Polyplosphaeria</taxon>
    </lineage>
</organism>
<dbReference type="Proteomes" id="UP000799444">
    <property type="component" value="Unassembled WGS sequence"/>
</dbReference>
<dbReference type="InterPro" id="IPR027417">
    <property type="entry name" value="P-loop_NTPase"/>
</dbReference>
<name>A0A9P4UXF1_9PLEO</name>